<organism evidence="3 4">
    <name type="scientific">Gemmatimonas groenlandica</name>
    <dbReference type="NCBI Taxonomy" id="2732249"/>
    <lineage>
        <taxon>Bacteria</taxon>
        <taxon>Pseudomonadati</taxon>
        <taxon>Gemmatimonadota</taxon>
        <taxon>Gemmatimonadia</taxon>
        <taxon>Gemmatimonadales</taxon>
        <taxon>Gemmatimonadaceae</taxon>
        <taxon>Gemmatimonas</taxon>
    </lineage>
</organism>
<dbReference type="Pfam" id="PF13561">
    <property type="entry name" value="adh_short_C2"/>
    <property type="match status" value="1"/>
</dbReference>
<dbReference type="CDD" id="cd05233">
    <property type="entry name" value="SDR_c"/>
    <property type="match status" value="1"/>
</dbReference>
<keyword evidence="2" id="KW-0560">Oxidoreductase</keyword>
<evidence type="ECO:0000256" key="2">
    <source>
        <dbReference type="ARBA" id="ARBA00023002"/>
    </source>
</evidence>
<dbReference type="PANTHER" id="PTHR24321">
    <property type="entry name" value="DEHYDROGENASES, SHORT CHAIN"/>
    <property type="match status" value="1"/>
</dbReference>
<dbReference type="EMBL" id="CP053085">
    <property type="protein sequence ID" value="QJR37941.1"/>
    <property type="molecule type" value="Genomic_DNA"/>
</dbReference>
<gene>
    <name evidence="3" type="ORF">HKW67_21635</name>
</gene>
<name>A0A6M4J0E8_9BACT</name>
<dbReference type="InterPro" id="IPR020904">
    <property type="entry name" value="Sc_DH/Rdtase_CS"/>
</dbReference>
<dbReference type="PANTHER" id="PTHR24321:SF8">
    <property type="entry name" value="ESTRADIOL 17-BETA-DEHYDROGENASE 8-RELATED"/>
    <property type="match status" value="1"/>
</dbReference>
<dbReference type="InterPro" id="IPR036291">
    <property type="entry name" value="NAD(P)-bd_dom_sf"/>
</dbReference>
<dbReference type="Gene3D" id="3.40.50.720">
    <property type="entry name" value="NAD(P)-binding Rossmann-like Domain"/>
    <property type="match status" value="1"/>
</dbReference>
<dbReference type="PRINTS" id="PR00080">
    <property type="entry name" value="SDRFAMILY"/>
</dbReference>
<dbReference type="RefSeq" id="WP_171227377.1">
    <property type="nucleotide sequence ID" value="NZ_CP053085.1"/>
</dbReference>
<dbReference type="Proteomes" id="UP000500938">
    <property type="component" value="Chromosome"/>
</dbReference>
<keyword evidence="4" id="KW-1185">Reference proteome</keyword>
<dbReference type="InterPro" id="IPR002347">
    <property type="entry name" value="SDR_fam"/>
</dbReference>
<reference evidence="3 4" key="1">
    <citation type="submission" date="2020-05" db="EMBL/GenBank/DDBJ databases">
        <title>Complete genome sequence of Gemmatimonas greenlandica TET16.</title>
        <authorList>
            <person name="Zeng Y."/>
        </authorList>
    </citation>
    <scope>NUCLEOTIDE SEQUENCE [LARGE SCALE GENOMIC DNA]</scope>
    <source>
        <strain evidence="3 4">TET16</strain>
    </source>
</reference>
<dbReference type="PROSITE" id="PS00061">
    <property type="entry name" value="ADH_SHORT"/>
    <property type="match status" value="1"/>
</dbReference>
<dbReference type="GO" id="GO:0016491">
    <property type="term" value="F:oxidoreductase activity"/>
    <property type="evidence" value="ECO:0007669"/>
    <property type="project" value="UniProtKB-KW"/>
</dbReference>
<dbReference type="AlphaFoldDB" id="A0A6M4J0E8"/>
<accession>A0A6M4J0E8</accession>
<evidence type="ECO:0000313" key="3">
    <source>
        <dbReference type="EMBL" id="QJR37941.1"/>
    </source>
</evidence>
<protein>
    <submittedName>
        <fullName evidence="3">SDR family oxidoreductase</fullName>
    </submittedName>
</protein>
<dbReference type="FunFam" id="3.40.50.720:FF:000084">
    <property type="entry name" value="Short-chain dehydrogenase reductase"/>
    <property type="match status" value="1"/>
</dbReference>
<comment type="similarity">
    <text evidence="1">Belongs to the short-chain dehydrogenases/reductases (SDR) family.</text>
</comment>
<evidence type="ECO:0000313" key="4">
    <source>
        <dbReference type="Proteomes" id="UP000500938"/>
    </source>
</evidence>
<proteinExistence type="inferred from homology"/>
<dbReference type="PRINTS" id="PR00081">
    <property type="entry name" value="GDHRDH"/>
</dbReference>
<evidence type="ECO:0000256" key="1">
    <source>
        <dbReference type="ARBA" id="ARBA00006484"/>
    </source>
</evidence>
<dbReference type="KEGG" id="ggr:HKW67_21635"/>
<sequence>MSEFTDRVVFITGGASGIGASSARAFAAQGAHVVVGDVQLERAEQVAREVGGLAVPCDVRDDAMIAAAIARTVAKFGALDIAINAAGVGGAEVRTAEYPTDVWDAVIDINLTGVWRCMRHQIPVMLAAGRGTIVNVSSVAGLGGFPRHSAYAASKHGVVGLTRTAALEYGRKGIRINALCPGFTLTPMVQGMLDAGLPESELTARVPLGRLGTAEEMADTVLYLCSSASSFMVGHALAVDGGLSAG</sequence>
<dbReference type="SUPFAM" id="SSF51735">
    <property type="entry name" value="NAD(P)-binding Rossmann-fold domains"/>
    <property type="match status" value="1"/>
</dbReference>